<evidence type="ECO:0000256" key="1">
    <source>
        <dbReference type="ARBA" id="ARBA00022603"/>
    </source>
</evidence>
<reference evidence="5 6" key="1">
    <citation type="journal article" date="2011" name="BMC Genomics">
        <title>Insight into cross-talk between intra-amoebal pathogens.</title>
        <authorList>
            <person name="Gimenez G."/>
            <person name="Bertelli C."/>
            <person name="Moliner C."/>
            <person name="Robert C."/>
            <person name="Raoult D."/>
            <person name="Fournier P.E."/>
            <person name="Greub G."/>
        </authorList>
    </citation>
    <scope>NUCLEOTIDE SEQUENCE [LARGE SCALE GENOMIC DNA]</scope>
    <source>
        <strain evidence="5 6">LLAP12</strain>
    </source>
</reference>
<evidence type="ECO:0000256" key="2">
    <source>
        <dbReference type="ARBA" id="ARBA00022679"/>
    </source>
</evidence>
<dbReference type="InterPro" id="IPR029063">
    <property type="entry name" value="SAM-dependent_MTases_sf"/>
</dbReference>
<keyword evidence="2" id="KW-0808">Transferase</keyword>
<proteinExistence type="predicted"/>
<dbReference type="InterPro" id="IPR001077">
    <property type="entry name" value="COMT_C"/>
</dbReference>
<accession>G9ETK0</accession>
<dbReference type="STRING" id="658187.LDG_8632"/>
<dbReference type="OrthoDB" id="582216at2"/>
<dbReference type="PANTHER" id="PTHR11746">
    <property type="entry name" value="O-METHYLTRANSFERASE"/>
    <property type="match status" value="1"/>
</dbReference>
<dbReference type="GO" id="GO:0032259">
    <property type="term" value="P:methylation"/>
    <property type="evidence" value="ECO:0007669"/>
    <property type="project" value="UniProtKB-KW"/>
</dbReference>
<feature type="domain" description="O-methyltransferase C-terminal" evidence="4">
    <location>
        <begin position="159"/>
        <end position="352"/>
    </location>
</feature>
<dbReference type="eggNOG" id="COG2226">
    <property type="taxonomic scope" value="Bacteria"/>
</dbReference>
<protein>
    <recommendedName>
        <fullName evidence="4">O-methyltransferase C-terminal domain-containing protein</fullName>
    </recommendedName>
</protein>
<sequence>MQTITSWLKALFTKHPNKEHQPPHTYVIAQKNSDEQKTSKYNEAFYANYFSLIADGARLKLVEAMFSLNLFALFENNTCVLERDIIAKLGLMPIRAQKWLHLLSSEHFLIKVTLNNQPAYELPEQFIQLMHSSEWWAMYFFFNNWVNNANKNLADILRFGTTDSSWSWPPKTKEQAVLLENWMTRTAKQTIDCILDHFNFKKINSFLDVGGGDGTMACTFATAYPHLKATVYNLPHSAELAKANIDTKDLSGRVNVFAGDFIKDDAFPVGFDLILFARVLMDWGEITSRKLLRMAYQALPKEGLVAICEIFQDENHDTCLACEYGYIFYDDFDAQVMKRVTDYRRMLEEIGFTIVPTPPSPKKINYYCSLLLAKK</sequence>
<gene>
    <name evidence="5" type="ORF">LDG_8632</name>
</gene>
<dbReference type="PROSITE" id="PS51683">
    <property type="entry name" value="SAM_OMT_II"/>
    <property type="match status" value="1"/>
</dbReference>
<keyword evidence="3" id="KW-0949">S-adenosyl-L-methionine</keyword>
<dbReference type="InterPro" id="IPR016461">
    <property type="entry name" value="COMT-like"/>
</dbReference>
<name>G9ETK0_9GAMM</name>
<dbReference type="Pfam" id="PF00891">
    <property type="entry name" value="Methyltransf_2"/>
    <property type="match status" value="1"/>
</dbReference>
<evidence type="ECO:0000259" key="4">
    <source>
        <dbReference type="Pfam" id="PF00891"/>
    </source>
</evidence>
<dbReference type="InParanoid" id="G9ETK0"/>
<dbReference type="CDD" id="cd02440">
    <property type="entry name" value="AdoMet_MTases"/>
    <property type="match status" value="1"/>
</dbReference>
<dbReference type="GO" id="GO:0008171">
    <property type="term" value="F:O-methyltransferase activity"/>
    <property type="evidence" value="ECO:0007669"/>
    <property type="project" value="InterPro"/>
</dbReference>
<evidence type="ECO:0000256" key="3">
    <source>
        <dbReference type="ARBA" id="ARBA00022691"/>
    </source>
</evidence>
<dbReference type="HOGENOM" id="CLU_005533_4_0_6"/>
<evidence type="ECO:0000313" key="5">
    <source>
        <dbReference type="EMBL" id="EHL29667.1"/>
    </source>
</evidence>
<dbReference type="EMBL" id="JH413847">
    <property type="protein sequence ID" value="EHL29667.1"/>
    <property type="molecule type" value="Genomic_DNA"/>
</dbReference>
<keyword evidence="1" id="KW-0489">Methyltransferase</keyword>
<keyword evidence="6" id="KW-1185">Reference proteome</keyword>
<evidence type="ECO:0000313" key="6">
    <source>
        <dbReference type="Proteomes" id="UP000002770"/>
    </source>
</evidence>
<dbReference type="Proteomes" id="UP000002770">
    <property type="component" value="Unassembled WGS sequence"/>
</dbReference>
<dbReference type="SUPFAM" id="SSF53335">
    <property type="entry name" value="S-adenosyl-L-methionine-dependent methyltransferases"/>
    <property type="match status" value="1"/>
</dbReference>
<dbReference type="AlphaFoldDB" id="G9ETK0"/>
<dbReference type="RefSeq" id="WP_006872504.1">
    <property type="nucleotide sequence ID" value="NZ_JH413847.1"/>
</dbReference>
<organism evidence="5 6">
    <name type="scientific">Legionella drancourtii LLAP12</name>
    <dbReference type="NCBI Taxonomy" id="658187"/>
    <lineage>
        <taxon>Bacteria</taxon>
        <taxon>Pseudomonadati</taxon>
        <taxon>Pseudomonadota</taxon>
        <taxon>Gammaproteobacteria</taxon>
        <taxon>Legionellales</taxon>
        <taxon>Legionellaceae</taxon>
        <taxon>Legionella</taxon>
    </lineage>
</organism>
<dbReference type="Gene3D" id="3.40.50.150">
    <property type="entry name" value="Vaccinia Virus protein VP39"/>
    <property type="match status" value="1"/>
</dbReference>